<feature type="binding site" evidence="2">
    <location>
        <position position="136"/>
    </location>
    <ligand>
        <name>Mn(2+)</name>
        <dbReference type="ChEBI" id="CHEBI:29035"/>
        <label>2</label>
    </ligand>
</feature>
<dbReference type="InterPro" id="IPR017439">
    <property type="entry name" value="Amidohydrolase"/>
</dbReference>
<protein>
    <submittedName>
        <fullName evidence="5">Amidohydrolase</fullName>
    </submittedName>
</protein>
<feature type="binding site" evidence="2">
    <location>
        <position position="138"/>
    </location>
    <ligand>
        <name>Mn(2+)</name>
        <dbReference type="ChEBI" id="CHEBI:29035"/>
        <label>2</label>
    </ligand>
</feature>
<gene>
    <name evidence="5" type="ORF">DJ568_10370</name>
</gene>
<dbReference type="RefSeq" id="WP_114005202.1">
    <property type="nucleotide sequence ID" value="NZ_QGDC01000005.1"/>
</dbReference>
<dbReference type="GO" id="GO:0019877">
    <property type="term" value="P:diaminopimelate biosynthetic process"/>
    <property type="evidence" value="ECO:0007669"/>
    <property type="project" value="UniProtKB-ARBA"/>
</dbReference>
<proteinExistence type="predicted"/>
<dbReference type="Gene3D" id="3.40.630.10">
    <property type="entry name" value="Zn peptidases"/>
    <property type="match status" value="1"/>
</dbReference>
<sequence length="436" mass="46707">MMKRFCLITSLSLSVFCSAFAQSEILKGYAAKKAKVLQSKLITWRRDFHRHPELGNNEVRTAGIIAKHLDSLGIEVKTGVAKTGVVGILKGGKPGPVVALRADMDGLPVTEREGLTFASKIKTTYNGKEVGTMHACGHDSHMAILMTVAEVLSSMKKELPGTVKFIFQPAEEGAPLGEKGGAEVMVKEGVLSNPRVDAVFGLHIWSNLEVGKIGYRPGGIMAGSSDMRIVVTGKSAHGAYPWQSVDPILVSAQIISSLQSIVSRNINITENPAVVTIGAINGGTRFNIIPEKVEMVGTLRYFSAGDEKIITENATRIVTKVAEAHGASAEINVPYTTRYPVTFNNLALTAKMLPTLKATAGTSNVVLHPAVTGAEDFSFYQEKVPGLFLFLGGMPKGNDPLKAPPHHTPGFFIDESGFMLGVNALCNLAIDYMTTK</sequence>
<keyword evidence="6" id="KW-1185">Reference proteome</keyword>
<reference evidence="5 6" key="1">
    <citation type="submission" date="2018-05" db="EMBL/GenBank/DDBJ databases">
        <title>Mucilaginibacter hurinus sp. nov., isolated from briquette warehouse soil.</title>
        <authorList>
            <person name="Choi L."/>
        </authorList>
    </citation>
    <scope>NUCLEOTIDE SEQUENCE [LARGE SCALE GENOMIC DNA]</scope>
    <source>
        <strain evidence="5 6">ZR32</strain>
    </source>
</reference>
<keyword evidence="2" id="KW-0479">Metal-binding</keyword>
<feature type="signal peptide" evidence="3">
    <location>
        <begin position="1"/>
        <end position="21"/>
    </location>
</feature>
<name>A0A367GPT4_9SPHI</name>
<dbReference type="EMBL" id="QGDC01000005">
    <property type="protein sequence ID" value="RCH54876.1"/>
    <property type="molecule type" value="Genomic_DNA"/>
</dbReference>
<dbReference type="FunFam" id="3.30.70.360:FF:000001">
    <property type="entry name" value="N-acetyldiaminopimelate deacetylase"/>
    <property type="match status" value="1"/>
</dbReference>
<evidence type="ECO:0000259" key="4">
    <source>
        <dbReference type="Pfam" id="PF07687"/>
    </source>
</evidence>
<dbReference type="Proteomes" id="UP000253209">
    <property type="component" value="Unassembled WGS sequence"/>
</dbReference>
<feature type="chain" id="PRO_5016951800" evidence="3">
    <location>
        <begin position="22"/>
        <end position="436"/>
    </location>
</feature>
<evidence type="ECO:0000313" key="5">
    <source>
        <dbReference type="EMBL" id="RCH54876.1"/>
    </source>
</evidence>
<dbReference type="NCBIfam" id="TIGR01891">
    <property type="entry name" value="amidohydrolases"/>
    <property type="match status" value="1"/>
</dbReference>
<comment type="caution">
    <text evidence="5">The sequence shown here is derived from an EMBL/GenBank/DDBJ whole genome shotgun (WGS) entry which is preliminary data.</text>
</comment>
<dbReference type="Pfam" id="PF07687">
    <property type="entry name" value="M20_dimer"/>
    <property type="match status" value="1"/>
</dbReference>
<feature type="binding site" evidence="2">
    <location>
        <position position="203"/>
    </location>
    <ligand>
        <name>Mn(2+)</name>
        <dbReference type="ChEBI" id="CHEBI:29035"/>
        <label>2</label>
    </ligand>
</feature>
<dbReference type="InterPro" id="IPR002933">
    <property type="entry name" value="Peptidase_M20"/>
</dbReference>
<dbReference type="InterPro" id="IPR036264">
    <property type="entry name" value="Bact_exopeptidase_dim_dom"/>
</dbReference>
<dbReference type="InterPro" id="IPR011650">
    <property type="entry name" value="Peptidase_M20_dimer"/>
</dbReference>
<dbReference type="Gene3D" id="3.30.70.360">
    <property type="match status" value="1"/>
</dbReference>
<dbReference type="PANTHER" id="PTHR11014:SF63">
    <property type="entry name" value="METALLOPEPTIDASE, PUTATIVE (AFU_ORTHOLOGUE AFUA_6G09600)-RELATED"/>
    <property type="match status" value="1"/>
</dbReference>
<organism evidence="5 6">
    <name type="scientific">Mucilaginibacter hurinus</name>
    <dbReference type="NCBI Taxonomy" id="2201324"/>
    <lineage>
        <taxon>Bacteria</taxon>
        <taxon>Pseudomonadati</taxon>
        <taxon>Bacteroidota</taxon>
        <taxon>Sphingobacteriia</taxon>
        <taxon>Sphingobacteriales</taxon>
        <taxon>Sphingobacteriaceae</taxon>
        <taxon>Mucilaginibacter</taxon>
    </lineage>
</organism>
<feature type="binding site" evidence="2">
    <location>
        <position position="172"/>
    </location>
    <ligand>
        <name>Mn(2+)</name>
        <dbReference type="ChEBI" id="CHEBI:29035"/>
        <label>2</label>
    </ligand>
</feature>
<keyword evidence="2" id="KW-0464">Manganese</keyword>
<dbReference type="AlphaFoldDB" id="A0A367GPT4"/>
<keyword evidence="1 5" id="KW-0378">Hydrolase</keyword>
<evidence type="ECO:0000256" key="3">
    <source>
        <dbReference type="SAM" id="SignalP"/>
    </source>
</evidence>
<evidence type="ECO:0000256" key="1">
    <source>
        <dbReference type="ARBA" id="ARBA00022801"/>
    </source>
</evidence>
<dbReference type="SUPFAM" id="SSF53187">
    <property type="entry name" value="Zn-dependent exopeptidases"/>
    <property type="match status" value="1"/>
</dbReference>
<dbReference type="OrthoDB" id="9776731at2"/>
<feature type="binding site" evidence="2">
    <location>
        <position position="407"/>
    </location>
    <ligand>
        <name>Mn(2+)</name>
        <dbReference type="ChEBI" id="CHEBI:29035"/>
        <label>2</label>
    </ligand>
</feature>
<dbReference type="PIRSF" id="PIRSF005962">
    <property type="entry name" value="Pept_M20D_amidohydro"/>
    <property type="match status" value="1"/>
</dbReference>
<keyword evidence="3" id="KW-0732">Signal</keyword>
<dbReference type="GO" id="GO:0046872">
    <property type="term" value="F:metal ion binding"/>
    <property type="evidence" value="ECO:0007669"/>
    <property type="project" value="UniProtKB-KW"/>
</dbReference>
<evidence type="ECO:0000256" key="2">
    <source>
        <dbReference type="PIRSR" id="PIRSR005962-1"/>
    </source>
</evidence>
<feature type="domain" description="Peptidase M20 dimerisation" evidence="4">
    <location>
        <begin position="223"/>
        <end position="323"/>
    </location>
</feature>
<evidence type="ECO:0000313" key="6">
    <source>
        <dbReference type="Proteomes" id="UP000253209"/>
    </source>
</evidence>
<dbReference type="GO" id="GO:0050118">
    <property type="term" value="F:N-acetyldiaminopimelate deacetylase activity"/>
    <property type="evidence" value="ECO:0007669"/>
    <property type="project" value="UniProtKB-ARBA"/>
</dbReference>
<dbReference type="PANTHER" id="PTHR11014">
    <property type="entry name" value="PEPTIDASE M20 FAMILY MEMBER"/>
    <property type="match status" value="1"/>
</dbReference>
<comment type="cofactor">
    <cofactor evidence="2">
        <name>Mn(2+)</name>
        <dbReference type="ChEBI" id="CHEBI:29035"/>
    </cofactor>
    <text evidence="2">The Mn(2+) ion enhances activity.</text>
</comment>
<dbReference type="Pfam" id="PF01546">
    <property type="entry name" value="Peptidase_M20"/>
    <property type="match status" value="1"/>
</dbReference>
<dbReference type="SUPFAM" id="SSF55031">
    <property type="entry name" value="Bacterial exopeptidase dimerisation domain"/>
    <property type="match status" value="1"/>
</dbReference>
<accession>A0A367GPT4</accession>